<protein>
    <submittedName>
        <fullName evidence="3">Uncharacterized protein</fullName>
    </submittedName>
</protein>
<dbReference type="Proteomes" id="UP001597110">
    <property type="component" value="Unassembled WGS sequence"/>
</dbReference>
<dbReference type="EMBL" id="JBHTIF010000001">
    <property type="protein sequence ID" value="MFD0725556.1"/>
    <property type="molecule type" value="Genomic_DNA"/>
</dbReference>
<keyword evidence="2" id="KW-0472">Membrane</keyword>
<accession>A0ABW2YD41</accession>
<feature type="transmembrane region" description="Helical" evidence="2">
    <location>
        <begin position="6"/>
        <end position="39"/>
    </location>
</feature>
<feature type="compositionally biased region" description="Gly residues" evidence="1">
    <location>
        <begin position="98"/>
        <end position="107"/>
    </location>
</feature>
<evidence type="ECO:0000256" key="1">
    <source>
        <dbReference type="SAM" id="MobiDB-lite"/>
    </source>
</evidence>
<keyword evidence="2" id="KW-0812">Transmembrane</keyword>
<proteinExistence type="predicted"/>
<evidence type="ECO:0000313" key="4">
    <source>
        <dbReference type="Proteomes" id="UP001597110"/>
    </source>
</evidence>
<reference evidence="4" key="1">
    <citation type="journal article" date="2019" name="Int. J. Syst. Evol. Microbiol.">
        <title>The Global Catalogue of Microorganisms (GCM) 10K type strain sequencing project: providing services to taxonomists for standard genome sequencing and annotation.</title>
        <authorList>
            <consortium name="The Broad Institute Genomics Platform"/>
            <consortium name="The Broad Institute Genome Sequencing Center for Infectious Disease"/>
            <person name="Wu L."/>
            <person name="Ma J."/>
        </authorList>
    </citation>
    <scope>NUCLEOTIDE SEQUENCE [LARGE SCALE GENOMIC DNA]</scope>
    <source>
        <strain evidence="4">CCUG 55585</strain>
    </source>
</reference>
<dbReference type="RefSeq" id="WP_386823149.1">
    <property type="nucleotide sequence ID" value="NZ_JBHTIF010000001.1"/>
</dbReference>
<evidence type="ECO:0000313" key="3">
    <source>
        <dbReference type="EMBL" id="MFD0725556.1"/>
    </source>
</evidence>
<feature type="region of interest" description="Disordered" evidence="1">
    <location>
        <begin position="50"/>
        <end position="107"/>
    </location>
</feature>
<keyword evidence="2" id="KW-1133">Transmembrane helix</keyword>
<feature type="compositionally biased region" description="Low complexity" evidence="1">
    <location>
        <begin position="56"/>
        <end position="66"/>
    </location>
</feature>
<feature type="compositionally biased region" description="Basic and acidic residues" evidence="1">
    <location>
        <begin position="70"/>
        <end position="82"/>
    </location>
</feature>
<evidence type="ECO:0000256" key="2">
    <source>
        <dbReference type="SAM" id="Phobius"/>
    </source>
</evidence>
<gene>
    <name evidence="3" type="ORF">ACFQ0E_08090</name>
</gene>
<sequence length="107" mass="10559">MNPGRVFAVVILLLAGALLLQGYLVPALLLAVFGVLVFAAQHVRRGASNDEGVIGDVGASSWSSGSGDRGYGDDRSDDRCDPGDDGGDSGDSGDSSCDGGGDGGGGD</sequence>
<organism evidence="3 4">
    <name type="scientific">Lysobacter brunescens</name>
    <dbReference type="NCBI Taxonomy" id="262323"/>
    <lineage>
        <taxon>Bacteria</taxon>
        <taxon>Pseudomonadati</taxon>
        <taxon>Pseudomonadota</taxon>
        <taxon>Gammaproteobacteria</taxon>
        <taxon>Lysobacterales</taxon>
        <taxon>Lysobacteraceae</taxon>
        <taxon>Lysobacter</taxon>
    </lineage>
</organism>
<name>A0ABW2YD41_9GAMM</name>
<comment type="caution">
    <text evidence="3">The sequence shown here is derived from an EMBL/GenBank/DDBJ whole genome shotgun (WGS) entry which is preliminary data.</text>
</comment>
<keyword evidence="4" id="KW-1185">Reference proteome</keyword>